<comment type="caution">
    <text evidence="1">The sequence shown here is derived from an EMBL/GenBank/DDBJ whole genome shotgun (WGS) entry which is preliminary data.</text>
</comment>
<dbReference type="HOGENOM" id="CLU_1812100_0_0_11"/>
<evidence type="ECO:0000313" key="1">
    <source>
        <dbReference type="EMBL" id="EWS79874.1"/>
    </source>
</evidence>
<protein>
    <submittedName>
        <fullName evidence="1">Uncharacterized protein</fullName>
    </submittedName>
</protein>
<proteinExistence type="predicted"/>
<gene>
    <name evidence="1" type="ORF">BF93_09365</name>
</gene>
<dbReference type="AlphaFoldDB" id="Z9JNV6"/>
<dbReference type="eggNOG" id="ENOG502ZRJP">
    <property type="taxonomic scope" value="Bacteria"/>
</dbReference>
<keyword evidence="2" id="KW-1185">Reference proteome</keyword>
<sequence length="142" mass="15234">MPAGRRATPAGRRAAPARHGRVLSVSVPPAEAAAIAREVLGTLGWRVRAQTPATLELERGRRGATILLGGLAGQALHLTAALGVAERPHGTDLRLVWDDREGRALGGSLGRRRAHRILEESLRALEEDLRERSLLLGVRELG</sequence>
<dbReference type="Proteomes" id="UP000023067">
    <property type="component" value="Unassembled WGS sequence"/>
</dbReference>
<accession>Z9JNV6</accession>
<dbReference type="EMBL" id="JDYK01000023">
    <property type="protein sequence ID" value="EWS79874.1"/>
    <property type="molecule type" value="Genomic_DNA"/>
</dbReference>
<organism evidence="1 2">
    <name type="scientific">Brachybacterium phenoliresistens</name>
    <dbReference type="NCBI Taxonomy" id="396014"/>
    <lineage>
        <taxon>Bacteria</taxon>
        <taxon>Bacillati</taxon>
        <taxon>Actinomycetota</taxon>
        <taxon>Actinomycetes</taxon>
        <taxon>Micrococcales</taxon>
        <taxon>Dermabacteraceae</taxon>
        <taxon>Brachybacterium</taxon>
    </lineage>
</organism>
<reference evidence="1 2" key="1">
    <citation type="submission" date="2014-02" db="EMBL/GenBank/DDBJ databases">
        <title>Genome sequence of Brachybacterium phenoliresistens strain W13A50.</title>
        <authorList>
            <person name="Wang X."/>
        </authorList>
    </citation>
    <scope>NUCLEOTIDE SEQUENCE [LARGE SCALE GENOMIC DNA]</scope>
    <source>
        <strain evidence="1 2">W13A50</strain>
    </source>
</reference>
<evidence type="ECO:0000313" key="2">
    <source>
        <dbReference type="Proteomes" id="UP000023067"/>
    </source>
</evidence>
<name>Z9JNV6_9MICO</name>
<dbReference type="STRING" id="396014.BF93_09365"/>
<dbReference type="PATRIC" id="fig|396014.3.peg.3369"/>